<dbReference type="SUPFAM" id="SSF53822">
    <property type="entry name" value="Periplasmic binding protein-like I"/>
    <property type="match status" value="1"/>
</dbReference>
<gene>
    <name evidence="4" type="ORF">SAMN06265374_4268</name>
</gene>
<dbReference type="RefSeq" id="WP_155192338.1">
    <property type="nucleotide sequence ID" value="NZ_BAAAEA010000005.1"/>
</dbReference>
<dbReference type="InterPro" id="IPR025997">
    <property type="entry name" value="SBP_2_dom"/>
</dbReference>
<dbReference type="Pfam" id="PF13407">
    <property type="entry name" value="Peripla_BP_4"/>
    <property type="match status" value="1"/>
</dbReference>
<dbReference type="PANTHER" id="PTHR30036:SF7">
    <property type="entry name" value="ABC TRANSPORTER PERIPLASMIC-BINDING PROTEIN YPHF"/>
    <property type="match status" value="1"/>
</dbReference>
<evidence type="ECO:0000313" key="5">
    <source>
        <dbReference type="Proteomes" id="UP001157914"/>
    </source>
</evidence>
<dbReference type="Proteomes" id="UP001157914">
    <property type="component" value="Unassembled WGS sequence"/>
</dbReference>
<keyword evidence="5" id="KW-1185">Reference proteome</keyword>
<name>A0ABY1PN71_9HYPH</name>
<dbReference type="Gene3D" id="3.40.50.2300">
    <property type="match status" value="2"/>
</dbReference>
<sequence>MVMHLLRLVAILFIALFSYGFAAAESKRFAIIPHSTSDENFQAAFAGARQGAEAAGYDIVFIGKPETAHALGQIQAIQEALELGVDGVGLAPLNPEPIIKSHAFQELIRRQIPVVLFESDFPAQYRHLRDGFVGTNGLEMGRALGRLANQLLPEGGRYLILAGAEGHQSIADRIAGVRQILDRKGRAGTPSPWSEDRRSPLYSGGDYELALKQLRYGLLNPHVDLVISAGWWPQKSRHYAEVINPFKYDLRSRKKVIISGDASKVQLEYLRWGLSQGNVGQNFYAMGQQVFWSLRRLSLGEALAQDLFFTPVEVFTEVTN</sequence>
<comment type="subcellular location">
    <subcellularLocation>
        <location evidence="1">Periplasm</location>
    </subcellularLocation>
</comment>
<organism evidence="4 5">
    <name type="scientific">Roseibium denhamense</name>
    <dbReference type="NCBI Taxonomy" id="76305"/>
    <lineage>
        <taxon>Bacteria</taxon>
        <taxon>Pseudomonadati</taxon>
        <taxon>Pseudomonadota</taxon>
        <taxon>Alphaproteobacteria</taxon>
        <taxon>Hyphomicrobiales</taxon>
        <taxon>Stappiaceae</taxon>
        <taxon>Roseibium</taxon>
    </lineage>
</organism>
<evidence type="ECO:0000259" key="3">
    <source>
        <dbReference type="Pfam" id="PF13407"/>
    </source>
</evidence>
<dbReference type="EMBL" id="FXTT01000007">
    <property type="protein sequence ID" value="SMP36710.1"/>
    <property type="molecule type" value="Genomic_DNA"/>
</dbReference>
<evidence type="ECO:0000256" key="2">
    <source>
        <dbReference type="ARBA" id="ARBA00007639"/>
    </source>
</evidence>
<dbReference type="InterPro" id="IPR050555">
    <property type="entry name" value="Bact_Solute-Bind_Prot2"/>
</dbReference>
<protein>
    <submittedName>
        <fullName evidence="4">Monosaccharide ABC transporter substrate-binding protein, CUT2 family</fullName>
    </submittedName>
</protein>
<reference evidence="4 5" key="1">
    <citation type="submission" date="2017-05" db="EMBL/GenBank/DDBJ databases">
        <authorList>
            <person name="Varghese N."/>
            <person name="Submissions S."/>
        </authorList>
    </citation>
    <scope>NUCLEOTIDE SEQUENCE [LARGE SCALE GENOMIC DNA]</scope>
    <source>
        <strain evidence="4 5">DSM 15949</strain>
    </source>
</reference>
<evidence type="ECO:0000313" key="4">
    <source>
        <dbReference type="EMBL" id="SMP36710.1"/>
    </source>
</evidence>
<proteinExistence type="inferred from homology"/>
<evidence type="ECO:0000256" key="1">
    <source>
        <dbReference type="ARBA" id="ARBA00004418"/>
    </source>
</evidence>
<dbReference type="PANTHER" id="PTHR30036">
    <property type="entry name" value="D-XYLOSE-BINDING PERIPLASMIC PROTEIN"/>
    <property type="match status" value="1"/>
</dbReference>
<dbReference type="InterPro" id="IPR028082">
    <property type="entry name" value="Peripla_BP_I"/>
</dbReference>
<accession>A0ABY1PN71</accession>
<comment type="caution">
    <text evidence="4">The sequence shown here is derived from an EMBL/GenBank/DDBJ whole genome shotgun (WGS) entry which is preliminary data.</text>
</comment>
<comment type="similarity">
    <text evidence="2">Belongs to the bacterial solute-binding protein 2 family.</text>
</comment>
<feature type="domain" description="Periplasmic binding protein" evidence="3">
    <location>
        <begin position="29"/>
        <end position="301"/>
    </location>
</feature>